<dbReference type="Proteomes" id="UP000622687">
    <property type="component" value="Unassembled WGS sequence"/>
</dbReference>
<keyword evidence="1" id="KW-0812">Transmembrane</keyword>
<dbReference type="EMBL" id="JAEEGB010000010">
    <property type="protein sequence ID" value="MBI6873017.1"/>
    <property type="molecule type" value="Genomic_DNA"/>
</dbReference>
<protein>
    <submittedName>
        <fullName evidence="2">SoxR reducing system RseC family protein</fullName>
    </submittedName>
</protein>
<keyword evidence="1" id="KW-1133">Transmembrane helix</keyword>
<dbReference type="PANTHER" id="PTHR35867:SF1">
    <property type="entry name" value="PROTEIN RSEC"/>
    <property type="match status" value="1"/>
</dbReference>
<dbReference type="AlphaFoldDB" id="A0A934HYU0"/>
<comment type="caution">
    <text evidence="2">The sequence shown here is derived from an EMBL/GenBank/DDBJ whole genome shotgun (WGS) entry which is preliminary data.</text>
</comment>
<accession>A0A934HYU0</accession>
<dbReference type="PANTHER" id="PTHR35867">
    <property type="entry name" value="PROTEIN RSEC"/>
    <property type="match status" value="1"/>
</dbReference>
<feature type="transmembrane region" description="Helical" evidence="1">
    <location>
        <begin position="100"/>
        <end position="119"/>
    </location>
</feature>
<evidence type="ECO:0000256" key="1">
    <source>
        <dbReference type="SAM" id="Phobius"/>
    </source>
</evidence>
<keyword evidence="3" id="KW-1185">Reference proteome</keyword>
<gene>
    <name evidence="2" type="ORF">I6U51_09920</name>
</gene>
<name>A0A934HYU0_9CLOT</name>
<dbReference type="PIRSF" id="PIRSF004923">
    <property type="entry name" value="RseC"/>
    <property type="match status" value="1"/>
</dbReference>
<keyword evidence="1" id="KW-0472">Membrane</keyword>
<organism evidence="2 3">
    <name type="scientific">Clostridium aciditolerans</name>
    <dbReference type="NCBI Taxonomy" id="339861"/>
    <lineage>
        <taxon>Bacteria</taxon>
        <taxon>Bacillati</taxon>
        <taxon>Bacillota</taxon>
        <taxon>Clostridia</taxon>
        <taxon>Eubacteriales</taxon>
        <taxon>Clostridiaceae</taxon>
        <taxon>Clostridium</taxon>
    </lineage>
</organism>
<sequence>MTRENEGVVIEVSGDMAKVKSNRHGDCKNCGACPGDNATVLDVQNPLGAKPGQRVSFEIKETNMLKAAFIVYIMPLIAIFLGAIAGTWLGEKAGQSIRMFQIGGGIVAFILSVIYVKIFDKSTRSDKKMIPIITRILS</sequence>
<feature type="transmembrane region" description="Helical" evidence="1">
    <location>
        <begin position="69"/>
        <end position="88"/>
    </location>
</feature>
<evidence type="ECO:0000313" key="3">
    <source>
        <dbReference type="Proteomes" id="UP000622687"/>
    </source>
</evidence>
<dbReference type="RefSeq" id="WP_211142493.1">
    <property type="nucleotide sequence ID" value="NZ_JAEEGB010000010.1"/>
</dbReference>
<dbReference type="InterPro" id="IPR026268">
    <property type="entry name" value="RseC"/>
</dbReference>
<evidence type="ECO:0000313" key="2">
    <source>
        <dbReference type="EMBL" id="MBI6873017.1"/>
    </source>
</evidence>
<dbReference type="InterPro" id="IPR007359">
    <property type="entry name" value="SigmaE_reg_RseC_MucC"/>
</dbReference>
<proteinExistence type="predicted"/>
<dbReference type="Pfam" id="PF04246">
    <property type="entry name" value="RseC_MucC"/>
    <property type="match status" value="1"/>
</dbReference>
<reference evidence="2" key="1">
    <citation type="submission" date="2020-12" db="EMBL/GenBank/DDBJ databases">
        <title>Clostridium thailandense sp. nov., a novel acetogenic bacterium isolated from peat land soil in Thailand.</title>
        <authorList>
            <person name="Chaikitkaew S."/>
            <person name="Birkeland N.K."/>
        </authorList>
    </citation>
    <scope>NUCLEOTIDE SEQUENCE</scope>
    <source>
        <strain evidence="2">DSM 17425</strain>
    </source>
</reference>